<dbReference type="InterPro" id="IPR014341">
    <property type="entry name" value="Ectoine_EhuD"/>
</dbReference>
<evidence type="ECO:0000256" key="1">
    <source>
        <dbReference type="ARBA" id="ARBA00004651"/>
    </source>
</evidence>
<evidence type="ECO:0000256" key="7">
    <source>
        <dbReference type="ARBA" id="ARBA00023136"/>
    </source>
</evidence>
<evidence type="ECO:0000256" key="5">
    <source>
        <dbReference type="ARBA" id="ARBA00022970"/>
    </source>
</evidence>
<dbReference type="PANTHER" id="PTHR30614">
    <property type="entry name" value="MEMBRANE COMPONENT OF AMINO ACID ABC TRANSPORTER"/>
    <property type="match status" value="1"/>
</dbReference>
<evidence type="ECO:0000256" key="4">
    <source>
        <dbReference type="ARBA" id="ARBA00022692"/>
    </source>
</evidence>
<keyword evidence="2 8" id="KW-0813">Transport</keyword>
<dbReference type="SUPFAM" id="SSF161098">
    <property type="entry name" value="MetI-like"/>
    <property type="match status" value="1"/>
</dbReference>
<accession>A0A365H7N1</accession>
<keyword evidence="4 8" id="KW-0812">Transmembrane</keyword>
<evidence type="ECO:0000259" key="9">
    <source>
        <dbReference type="PROSITE" id="PS50928"/>
    </source>
</evidence>
<evidence type="ECO:0000256" key="6">
    <source>
        <dbReference type="ARBA" id="ARBA00022989"/>
    </source>
</evidence>
<evidence type="ECO:0000313" key="11">
    <source>
        <dbReference type="Proteomes" id="UP000251891"/>
    </source>
</evidence>
<keyword evidence="6 8" id="KW-1133">Transmembrane helix</keyword>
<dbReference type="EMBL" id="QLYX01000005">
    <property type="protein sequence ID" value="RAY14976.1"/>
    <property type="molecule type" value="Genomic_DNA"/>
</dbReference>
<sequence length="220" mass="24433">MMDWSWDRAWEIAPELFTRGLAVTLQATLGGAVLAFTLGLALALLLRSRRPWVRLPVRGFVEVVRSTPLLAQLFILYYVFPSTFGITMSALTTGIVGLGVHYATYTAEVYRSGIDGVPRGQWEAAVALNLPRFRTWTGVILPQAIRRVLPALGNYLIGIFKESPQLALITVVDVLGLARILAAEDFRYLEPLTLAGLFFLVIAIPSSILVRRLERRLEHG</sequence>
<keyword evidence="11" id="KW-1185">Reference proteome</keyword>
<evidence type="ECO:0000256" key="8">
    <source>
        <dbReference type="RuleBase" id="RU363032"/>
    </source>
</evidence>
<dbReference type="AlphaFoldDB" id="A0A365H7N1"/>
<comment type="caution">
    <text evidence="10">The sequence shown here is derived from an EMBL/GenBank/DDBJ whole genome shotgun (WGS) entry which is preliminary data.</text>
</comment>
<dbReference type="NCBIfam" id="TIGR03003">
    <property type="entry name" value="ectoine_ehuD"/>
    <property type="match status" value="1"/>
</dbReference>
<keyword evidence="7 8" id="KW-0472">Membrane</keyword>
<dbReference type="OrthoDB" id="92598at2"/>
<feature type="transmembrane region" description="Helical" evidence="8">
    <location>
        <begin position="20"/>
        <end position="47"/>
    </location>
</feature>
<evidence type="ECO:0000256" key="3">
    <source>
        <dbReference type="ARBA" id="ARBA00022475"/>
    </source>
</evidence>
<evidence type="ECO:0000313" key="10">
    <source>
        <dbReference type="EMBL" id="RAY14976.1"/>
    </source>
</evidence>
<proteinExistence type="inferred from homology"/>
<dbReference type="CDD" id="cd06261">
    <property type="entry name" value="TM_PBP2"/>
    <property type="match status" value="1"/>
</dbReference>
<dbReference type="Proteomes" id="UP000251891">
    <property type="component" value="Unassembled WGS sequence"/>
</dbReference>
<dbReference type="GO" id="GO:0006865">
    <property type="term" value="P:amino acid transport"/>
    <property type="evidence" value="ECO:0007669"/>
    <property type="project" value="UniProtKB-KW"/>
</dbReference>
<dbReference type="PROSITE" id="PS50928">
    <property type="entry name" value="ABC_TM1"/>
    <property type="match status" value="1"/>
</dbReference>
<gene>
    <name evidence="10" type="primary">ehuD</name>
    <name evidence="10" type="ORF">DPM19_14465</name>
</gene>
<dbReference type="Gene3D" id="1.10.3720.10">
    <property type="entry name" value="MetI-like"/>
    <property type="match status" value="1"/>
</dbReference>
<dbReference type="InterPro" id="IPR035906">
    <property type="entry name" value="MetI-like_sf"/>
</dbReference>
<dbReference type="InterPro" id="IPR000515">
    <property type="entry name" value="MetI-like"/>
</dbReference>
<evidence type="ECO:0000256" key="2">
    <source>
        <dbReference type="ARBA" id="ARBA00022448"/>
    </source>
</evidence>
<feature type="transmembrane region" description="Helical" evidence="8">
    <location>
        <begin position="188"/>
        <end position="210"/>
    </location>
</feature>
<dbReference type="GO" id="GO:0022857">
    <property type="term" value="F:transmembrane transporter activity"/>
    <property type="evidence" value="ECO:0007669"/>
    <property type="project" value="InterPro"/>
</dbReference>
<dbReference type="InterPro" id="IPR043429">
    <property type="entry name" value="ArtM/GltK/GlnP/TcyL/YhdX-like"/>
</dbReference>
<reference evidence="10 11" key="1">
    <citation type="submission" date="2018-06" db="EMBL/GenBank/DDBJ databases">
        <title>Actinomadura craniellae sp. nov. isolated from marine sponge Craniella sp.</title>
        <authorList>
            <person name="Li L."/>
            <person name="Xu Q.H."/>
            <person name="Lin H.W."/>
            <person name="Lu Y.H."/>
        </authorList>
    </citation>
    <scope>NUCLEOTIDE SEQUENCE [LARGE SCALE GENOMIC DNA]</scope>
    <source>
        <strain evidence="10 11">LHW63021</strain>
    </source>
</reference>
<dbReference type="InterPro" id="IPR010065">
    <property type="entry name" value="AA_ABC_transptr_permease_3TM"/>
</dbReference>
<keyword evidence="5" id="KW-0029">Amino-acid transport</keyword>
<dbReference type="NCBIfam" id="TIGR01726">
    <property type="entry name" value="HEQRo_perm_3TM"/>
    <property type="match status" value="1"/>
</dbReference>
<organism evidence="10 11">
    <name type="scientific">Actinomadura craniellae</name>
    <dbReference type="NCBI Taxonomy" id="2231787"/>
    <lineage>
        <taxon>Bacteria</taxon>
        <taxon>Bacillati</taxon>
        <taxon>Actinomycetota</taxon>
        <taxon>Actinomycetes</taxon>
        <taxon>Streptosporangiales</taxon>
        <taxon>Thermomonosporaceae</taxon>
        <taxon>Actinomadura</taxon>
    </lineage>
</organism>
<name>A0A365H7N1_9ACTN</name>
<protein>
    <submittedName>
        <fullName evidence="10">Ectoine/hydroxyectoine ABC transporter permease subunit EhuD</fullName>
    </submittedName>
</protein>
<comment type="similarity">
    <text evidence="8">Belongs to the binding-protein-dependent transport system permease family.</text>
</comment>
<feature type="domain" description="ABC transmembrane type-1" evidence="9">
    <location>
        <begin position="21"/>
        <end position="210"/>
    </location>
</feature>
<keyword evidence="3" id="KW-1003">Cell membrane</keyword>
<comment type="subcellular location">
    <subcellularLocation>
        <location evidence="1 8">Cell membrane</location>
        <topology evidence="1 8">Multi-pass membrane protein</topology>
    </subcellularLocation>
</comment>
<dbReference type="Pfam" id="PF00528">
    <property type="entry name" value="BPD_transp_1"/>
    <property type="match status" value="1"/>
</dbReference>
<dbReference type="GO" id="GO:0043190">
    <property type="term" value="C:ATP-binding cassette (ABC) transporter complex"/>
    <property type="evidence" value="ECO:0007669"/>
    <property type="project" value="InterPro"/>
</dbReference>
<dbReference type="PANTHER" id="PTHR30614:SF0">
    <property type="entry name" value="L-CYSTINE TRANSPORT SYSTEM PERMEASE PROTEIN TCYL"/>
    <property type="match status" value="1"/>
</dbReference>